<dbReference type="Proteomes" id="UP000007798">
    <property type="component" value="Unassembled WGS sequence"/>
</dbReference>
<evidence type="ECO:0000313" key="2">
    <source>
        <dbReference type="EMBL" id="EDW81464.1"/>
    </source>
</evidence>
<dbReference type="AlphaFoldDB" id="B4N8L3"/>
<organism evidence="2 3">
    <name type="scientific">Drosophila willistoni</name>
    <name type="common">Fruit fly</name>
    <dbReference type="NCBI Taxonomy" id="7260"/>
    <lineage>
        <taxon>Eukaryota</taxon>
        <taxon>Metazoa</taxon>
        <taxon>Ecdysozoa</taxon>
        <taxon>Arthropoda</taxon>
        <taxon>Hexapoda</taxon>
        <taxon>Insecta</taxon>
        <taxon>Pterygota</taxon>
        <taxon>Neoptera</taxon>
        <taxon>Endopterygota</taxon>
        <taxon>Diptera</taxon>
        <taxon>Brachycera</taxon>
        <taxon>Muscomorpha</taxon>
        <taxon>Ephydroidea</taxon>
        <taxon>Drosophilidae</taxon>
        <taxon>Drosophila</taxon>
        <taxon>Sophophora</taxon>
    </lineage>
</organism>
<dbReference type="OrthoDB" id="8067234at2759"/>
<accession>B4N8L3</accession>
<dbReference type="OMA" id="NGYYNCP"/>
<dbReference type="InParanoid" id="B4N8L3"/>
<protein>
    <submittedName>
        <fullName evidence="2">Uncharacterized protein</fullName>
    </submittedName>
</protein>
<dbReference type="EMBL" id="CH964232">
    <property type="protein sequence ID" value="EDW81464.1"/>
    <property type="molecule type" value="Genomic_DNA"/>
</dbReference>
<dbReference type="HOGENOM" id="CLU_991348_0_0_1"/>
<keyword evidence="1" id="KW-0175">Coiled coil</keyword>
<feature type="coiled-coil region" evidence="1">
    <location>
        <begin position="20"/>
        <end position="68"/>
    </location>
</feature>
<dbReference type="eggNOG" id="ENOG502QZFF">
    <property type="taxonomic scope" value="Eukaryota"/>
</dbReference>
<proteinExistence type="predicted"/>
<name>B4N8L3_DROWI</name>
<reference evidence="2 3" key="1">
    <citation type="journal article" date="2007" name="Nature">
        <title>Evolution of genes and genomes on the Drosophila phylogeny.</title>
        <authorList>
            <consortium name="Drosophila 12 Genomes Consortium"/>
            <person name="Clark A.G."/>
            <person name="Eisen M.B."/>
            <person name="Smith D.R."/>
            <person name="Bergman C.M."/>
            <person name="Oliver B."/>
            <person name="Markow T.A."/>
            <person name="Kaufman T.C."/>
            <person name="Kellis M."/>
            <person name="Gelbart W."/>
            <person name="Iyer V.N."/>
            <person name="Pollard D.A."/>
            <person name="Sackton T.B."/>
            <person name="Larracuente A.M."/>
            <person name="Singh N.D."/>
            <person name="Abad J.P."/>
            <person name="Abt D.N."/>
            <person name="Adryan B."/>
            <person name="Aguade M."/>
            <person name="Akashi H."/>
            <person name="Anderson W.W."/>
            <person name="Aquadro C.F."/>
            <person name="Ardell D.H."/>
            <person name="Arguello R."/>
            <person name="Artieri C.G."/>
            <person name="Barbash D.A."/>
            <person name="Barker D."/>
            <person name="Barsanti P."/>
            <person name="Batterham P."/>
            <person name="Batzoglou S."/>
            <person name="Begun D."/>
            <person name="Bhutkar A."/>
            <person name="Blanco E."/>
            <person name="Bosak S.A."/>
            <person name="Bradley R.K."/>
            <person name="Brand A.D."/>
            <person name="Brent M.R."/>
            <person name="Brooks A.N."/>
            <person name="Brown R.H."/>
            <person name="Butlin R.K."/>
            <person name="Caggese C."/>
            <person name="Calvi B.R."/>
            <person name="Bernardo de Carvalho A."/>
            <person name="Caspi A."/>
            <person name="Castrezana S."/>
            <person name="Celniker S.E."/>
            <person name="Chang J.L."/>
            <person name="Chapple C."/>
            <person name="Chatterji S."/>
            <person name="Chinwalla A."/>
            <person name="Civetta A."/>
            <person name="Clifton S.W."/>
            <person name="Comeron J.M."/>
            <person name="Costello J.C."/>
            <person name="Coyne J.A."/>
            <person name="Daub J."/>
            <person name="David R.G."/>
            <person name="Delcher A.L."/>
            <person name="Delehaunty K."/>
            <person name="Do C.B."/>
            <person name="Ebling H."/>
            <person name="Edwards K."/>
            <person name="Eickbush T."/>
            <person name="Evans J.D."/>
            <person name="Filipski A."/>
            <person name="Findeiss S."/>
            <person name="Freyhult E."/>
            <person name="Fulton L."/>
            <person name="Fulton R."/>
            <person name="Garcia A.C."/>
            <person name="Gardiner A."/>
            <person name="Garfield D.A."/>
            <person name="Garvin B.E."/>
            <person name="Gibson G."/>
            <person name="Gilbert D."/>
            <person name="Gnerre S."/>
            <person name="Godfrey J."/>
            <person name="Good R."/>
            <person name="Gotea V."/>
            <person name="Gravely B."/>
            <person name="Greenberg A.J."/>
            <person name="Griffiths-Jones S."/>
            <person name="Gross S."/>
            <person name="Guigo R."/>
            <person name="Gustafson E.A."/>
            <person name="Haerty W."/>
            <person name="Hahn M.W."/>
            <person name="Halligan D.L."/>
            <person name="Halpern A.L."/>
            <person name="Halter G.M."/>
            <person name="Han M.V."/>
            <person name="Heger A."/>
            <person name="Hillier L."/>
            <person name="Hinrichs A.S."/>
            <person name="Holmes I."/>
            <person name="Hoskins R.A."/>
            <person name="Hubisz M.J."/>
            <person name="Hultmark D."/>
            <person name="Huntley M.A."/>
            <person name="Jaffe D.B."/>
            <person name="Jagadeeshan S."/>
            <person name="Jeck W.R."/>
            <person name="Johnson J."/>
            <person name="Jones C.D."/>
            <person name="Jordan W.C."/>
            <person name="Karpen G.H."/>
            <person name="Kataoka E."/>
            <person name="Keightley P.D."/>
            <person name="Kheradpour P."/>
            <person name="Kirkness E.F."/>
            <person name="Koerich L.B."/>
            <person name="Kristiansen K."/>
            <person name="Kudrna D."/>
            <person name="Kulathinal R.J."/>
            <person name="Kumar S."/>
            <person name="Kwok R."/>
            <person name="Lander E."/>
            <person name="Langley C.H."/>
            <person name="Lapoint R."/>
            <person name="Lazzaro B.P."/>
            <person name="Lee S.J."/>
            <person name="Levesque L."/>
            <person name="Li R."/>
            <person name="Lin C.F."/>
            <person name="Lin M.F."/>
            <person name="Lindblad-Toh K."/>
            <person name="Llopart A."/>
            <person name="Long M."/>
            <person name="Low L."/>
            <person name="Lozovsky E."/>
            <person name="Lu J."/>
            <person name="Luo M."/>
            <person name="Machado C.A."/>
            <person name="Makalowski W."/>
            <person name="Marzo M."/>
            <person name="Matsuda M."/>
            <person name="Matzkin L."/>
            <person name="McAllister B."/>
            <person name="McBride C.S."/>
            <person name="McKernan B."/>
            <person name="McKernan K."/>
            <person name="Mendez-Lago M."/>
            <person name="Minx P."/>
            <person name="Mollenhauer M.U."/>
            <person name="Montooth K."/>
            <person name="Mount S.M."/>
            <person name="Mu X."/>
            <person name="Myers E."/>
            <person name="Negre B."/>
            <person name="Newfeld S."/>
            <person name="Nielsen R."/>
            <person name="Noor M.A."/>
            <person name="O'Grady P."/>
            <person name="Pachter L."/>
            <person name="Papaceit M."/>
            <person name="Parisi M.J."/>
            <person name="Parisi M."/>
            <person name="Parts L."/>
            <person name="Pedersen J.S."/>
            <person name="Pesole G."/>
            <person name="Phillippy A.M."/>
            <person name="Ponting C.P."/>
            <person name="Pop M."/>
            <person name="Porcelli D."/>
            <person name="Powell J.R."/>
            <person name="Prohaska S."/>
            <person name="Pruitt K."/>
            <person name="Puig M."/>
            <person name="Quesneville H."/>
            <person name="Ram K.R."/>
            <person name="Rand D."/>
            <person name="Rasmussen M.D."/>
            <person name="Reed L.K."/>
            <person name="Reenan R."/>
            <person name="Reily A."/>
            <person name="Remington K.A."/>
            <person name="Rieger T.T."/>
            <person name="Ritchie M.G."/>
            <person name="Robin C."/>
            <person name="Rogers Y.H."/>
            <person name="Rohde C."/>
            <person name="Rozas J."/>
            <person name="Rubenfield M.J."/>
            <person name="Ruiz A."/>
            <person name="Russo S."/>
            <person name="Salzberg S.L."/>
            <person name="Sanchez-Gracia A."/>
            <person name="Saranga D.J."/>
            <person name="Sato H."/>
            <person name="Schaeffer S.W."/>
            <person name="Schatz M.C."/>
            <person name="Schlenke T."/>
            <person name="Schwartz R."/>
            <person name="Segarra C."/>
            <person name="Singh R.S."/>
            <person name="Sirot L."/>
            <person name="Sirota M."/>
            <person name="Sisneros N.B."/>
            <person name="Smith C.D."/>
            <person name="Smith T.F."/>
            <person name="Spieth J."/>
            <person name="Stage D.E."/>
            <person name="Stark A."/>
            <person name="Stephan W."/>
            <person name="Strausberg R.L."/>
            <person name="Strempel S."/>
            <person name="Sturgill D."/>
            <person name="Sutton G."/>
            <person name="Sutton G.G."/>
            <person name="Tao W."/>
            <person name="Teichmann S."/>
            <person name="Tobari Y.N."/>
            <person name="Tomimura Y."/>
            <person name="Tsolas J.M."/>
            <person name="Valente V.L."/>
            <person name="Venter E."/>
            <person name="Venter J.C."/>
            <person name="Vicario S."/>
            <person name="Vieira F.G."/>
            <person name="Vilella A.J."/>
            <person name="Villasante A."/>
            <person name="Walenz B."/>
            <person name="Wang J."/>
            <person name="Wasserman M."/>
            <person name="Watts T."/>
            <person name="Wilson D."/>
            <person name="Wilson R.K."/>
            <person name="Wing R.A."/>
            <person name="Wolfner M.F."/>
            <person name="Wong A."/>
            <person name="Wong G.K."/>
            <person name="Wu C.I."/>
            <person name="Wu G."/>
            <person name="Yamamoto D."/>
            <person name="Yang H.P."/>
            <person name="Yang S.P."/>
            <person name="Yorke J.A."/>
            <person name="Yoshida K."/>
            <person name="Zdobnov E."/>
            <person name="Zhang P."/>
            <person name="Zhang Y."/>
            <person name="Zimin A.V."/>
            <person name="Baldwin J."/>
            <person name="Abdouelleil A."/>
            <person name="Abdulkadir J."/>
            <person name="Abebe A."/>
            <person name="Abera B."/>
            <person name="Abreu J."/>
            <person name="Acer S.C."/>
            <person name="Aftuck L."/>
            <person name="Alexander A."/>
            <person name="An P."/>
            <person name="Anderson E."/>
            <person name="Anderson S."/>
            <person name="Arachi H."/>
            <person name="Azer M."/>
            <person name="Bachantsang P."/>
            <person name="Barry A."/>
            <person name="Bayul T."/>
            <person name="Berlin A."/>
            <person name="Bessette D."/>
            <person name="Bloom T."/>
            <person name="Blye J."/>
            <person name="Boguslavskiy L."/>
            <person name="Bonnet C."/>
            <person name="Boukhgalter B."/>
            <person name="Bourzgui I."/>
            <person name="Brown A."/>
            <person name="Cahill P."/>
            <person name="Channer S."/>
            <person name="Cheshatsang Y."/>
            <person name="Chuda L."/>
            <person name="Citroen M."/>
            <person name="Collymore A."/>
            <person name="Cooke P."/>
            <person name="Costello M."/>
            <person name="D'Aco K."/>
            <person name="Daza R."/>
            <person name="De Haan G."/>
            <person name="DeGray S."/>
            <person name="DeMaso C."/>
            <person name="Dhargay N."/>
            <person name="Dooley K."/>
            <person name="Dooley E."/>
            <person name="Doricent M."/>
            <person name="Dorje P."/>
            <person name="Dorjee K."/>
            <person name="Dupes A."/>
            <person name="Elong R."/>
            <person name="Falk J."/>
            <person name="Farina A."/>
            <person name="Faro S."/>
            <person name="Ferguson D."/>
            <person name="Fisher S."/>
            <person name="Foley C.D."/>
            <person name="Franke A."/>
            <person name="Friedrich D."/>
            <person name="Gadbois L."/>
            <person name="Gearin G."/>
            <person name="Gearin C.R."/>
            <person name="Giannoukos G."/>
            <person name="Goode T."/>
            <person name="Graham J."/>
            <person name="Grandbois E."/>
            <person name="Grewal S."/>
            <person name="Gyaltsen K."/>
            <person name="Hafez N."/>
            <person name="Hagos B."/>
            <person name="Hall J."/>
            <person name="Henson C."/>
            <person name="Hollinger A."/>
            <person name="Honan T."/>
            <person name="Huard M.D."/>
            <person name="Hughes L."/>
            <person name="Hurhula B."/>
            <person name="Husby M.E."/>
            <person name="Kamat A."/>
            <person name="Kanga B."/>
            <person name="Kashin S."/>
            <person name="Khazanovich D."/>
            <person name="Kisner P."/>
            <person name="Lance K."/>
            <person name="Lara M."/>
            <person name="Lee W."/>
            <person name="Lennon N."/>
            <person name="Letendre F."/>
            <person name="LeVine R."/>
            <person name="Lipovsky A."/>
            <person name="Liu X."/>
            <person name="Liu J."/>
            <person name="Liu S."/>
            <person name="Lokyitsang T."/>
            <person name="Lokyitsang Y."/>
            <person name="Lubonja R."/>
            <person name="Lui A."/>
            <person name="MacDonald P."/>
            <person name="Magnisalis V."/>
            <person name="Maru K."/>
            <person name="Matthews C."/>
            <person name="McCusker W."/>
            <person name="McDonough S."/>
            <person name="Mehta T."/>
            <person name="Meldrim J."/>
            <person name="Meneus L."/>
            <person name="Mihai O."/>
            <person name="Mihalev A."/>
            <person name="Mihova T."/>
            <person name="Mittelman R."/>
            <person name="Mlenga V."/>
            <person name="Montmayeur A."/>
            <person name="Mulrain L."/>
            <person name="Navidi A."/>
            <person name="Naylor J."/>
            <person name="Negash T."/>
            <person name="Nguyen T."/>
            <person name="Nguyen N."/>
            <person name="Nicol R."/>
            <person name="Norbu C."/>
            <person name="Norbu N."/>
            <person name="Novod N."/>
            <person name="O'Neill B."/>
            <person name="Osman S."/>
            <person name="Markiewicz E."/>
            <person name="Oyono O.L."/>
            <person name="Patti C."/>
            <person name="Phunkhang P."/>
            <person name="Pierre F."/>
            <person name="Priest M."/>
            <person name="Raghuraman S."/>
            <person name="Rege F."/>
            <person name="Reyes R."/>
            <person name="Rise C."/>
            <person name="Rogov P."/>
            <person name="Ross K."/>
            <person name="Ryan E."/>
            <person name="Settipalli S."/>
            <person name="Shea T."/>
            <person name="Sherpa N."/>
            <person name="Shi L."/>
            <person name="Shih D."/>
            <person name="Sparrow T."/>
            <person name="Spaulding J."/>
            <person name="Stalker J."/>
            <person name="Stange-Thomann N."/>
            <person name="Stavropoulos S."/>
            <person name="Stone C."/>
            <person name="Strader C."/>
            <person name="Tesfaye S."/>
            <person name="Thomson T."/>
            <person name="Thoulutsang Y."/>
            <person name="Thoulutsang D."/>
            <person name="Topham K."/>
            <person name="Topping I."/>
            <person name="Tsamla T."/>
            <person name="Vassiliev H."/>
            <person name="Vo A."/>
            <person name="Wangchuk T."/>
            <person name="Wangdi T."/>
            <person name="Weiand M."/>
            <person name="Wilkinson J."/>
            <person name="Wilson A."/>
            <person name="Yadav S."/>
            <person name="Young G."/>
            <person name="Yu Q."/>
            <person name="Zembek L."/>
            <person name="Zhong D."/>
            <person name="Zimmer A."/>
            <person name="Zwirko Z."/>
            <person name="Jaffe D.B."/>
            <person name="Alvarez P."/>
            <person name="Brockman W."/>
            <person name="Butler J."/>
            <person name="Chin C."/>
            <person name="Gnerre S."/>
            <person name="Grabherr M."/>
            <person name="Kleber M."/>
            <person name="Mauceli E."/>
            <person name="MacCallum I."/>
        </authorList>
    </citation>
    <scope>NUCLEOTIDE SEQUENCE [LARGE SCALE GENOMIC DNA]</scope>
    <source>
        <strain evidence="3">Tucson 14030-0811.24</strain>
    </source>
</reference>
<evidence type="ECO:0000256" key="1">
    <source>
        <dbReference type="SAM" id="Coils"/>
    </source>
</evidence>
<evidence type="ECO:0000313" key="3">
    <source>
        <dbReference type="Proteomes" id="UP000007798"/>
    </source>
</evidence>
<dbReference type="STRING" id="7260.B4N8L3"/>
<gene>
    <name evidence="2" type="primary">Dwil\GK12084</name>
    <name evidence="2" type="ORF">Dwil_GK12084</name>
</gene>
<keyword evidence="3" id="KW-1185">Reference proteome</keyword>
<sequence length="281" mass="30306">MPNPLNINQLTNGGDYTNLLLNNLKEIAALEHQLENVEMERAIQIEKNRQLKEKLEEMRLKNKAAEHVTFAGQGQYDTLLLLLLAAIYSSAAELEMEDNYEMSENPPEPIDGRSFFFFGQIFRRWRDRWLAYHNAPPLYAGPAFPLNGYYNCPPYGCNPSAIAPQPGFYPQYVNGYYPTPLQQQQAAQGNSNVYIYQNDPTTATSSGTSYGVGYFGGSGTSLPQPSLPYPSPGGLPPILPPMGGPQAGSGSGSYGLGSTVGASPVGCIPPAPGASVACAMG</sequence>